<evidence type="ECO:0000256" key="3">
    <source>
        <dbReference type="ARBA" id="ARBA00012141"/>
    </source>
</evidence>
<evidence type="ECO:0000313" key="9">
    <source>
        <dbReference type="EMBL" id="QCI19165.1"/>
    </source>
</evidence>
<dbReference type="GO" id="GO:0052913">
    <property type="term" value="F:16S rRNA (guanine(966)-N(2))-methyltransferase activity"/>
    <property type="evidence" value="ECO:0007669"/>
    <property type="project" value="UniProtKB-EC"/>
</dbReference>
<dbReference type="PROSITE" id="PS00092">
    <property type="entry name" value="N6_MTASE"/>
    <property type="match status" value="1"/>
</dbReference>
<evidence type="ECO:0000313" key="10">
    <source>
        <dbReference type="Proteomes" id="UP000298677"/>
    </source>
</evidence>
<dbReference type="InterPro" id="IPR002052">
    <property type="entry name" value="DNA_methylase_N6_adenine_CS"/>
</dbReference>
<organism evidence="9 10">
    <name type="scientific">Buchnera aphidicola</name>
    <name type="common">Anoecia oenotherae</name>
    <dbReference type="NCBI Taxonomy" id="1241833"/>
    <lineage>
        <taxon>Bacteria</taxon>
        <taxon>Pseudomonadati</taxon>
        <taxon>Pseudomonadota</taxon>
        <taxon>Gammaproteobacteria</taxon>
        <taxon>Enterobacterales</taxon>
        <taxon>Erwiniaceae</taxon>
        <taxon>Buchnera</taxon>
    </lineage>
</organism>
<protein>
    <recommendedName>
        <fullName evidence="4 8">Ribosomal RNA small subunit methyltransferase D</fullName>
        <ecNumber evidence="3 8">2.1.1.171</ecNumber>
    </recommendedName>
</protein>
<evidence type="ECO:0000256" key="1">
    <source>
        <dbReference type="ARBA" id="ARBA00002649"/>
    </source>
</evidence>
<keyword evidence="5 8" id="KW-0489">Methyltransferase</keyword>
<dbReference type="Proteomes" id="UP000298677">
    <property type="component" value="Chromosome"/>
</dbReference>
<dbReference type="PANTHER" id="PTHR43542">
    <property type="entry name" value="METHYLTRANSFERASE"/>
    <property type="match status" value="1"/>
</dbReference>
<keyword evidence="8" id="KW-0949">S-adenosyl-L-methionine</keyword>
<dbReference type="SUPFAM" id="SSF53335">
    <property type="entry name" value="S-adenosyl-L-methionine-dependent methyltransferases"/>
    <property type="match status" value="1"/>
</dbReference>
<dbReference type="Pfam" id="PF03602">
    <property type="entry name" value="Cons_hypoth95"/>
    <property type="match status" value="1"/>
</dbReference>
<keyword evidence="6 8" id="KW-0808">Transferase</keyword>
<comment type="similarity">
    <text evidence="2 8">Belongs to the methyltransferase superfamily. RsmD family.</text>
</comment>
<dbReference type="InterPro" id="IPR029063">
    <property type="entry name" value="SAM-dependent_MTases_sf"/>
</dbReference>
<dbReference type="EC" id="2.1.1.171" evidence="3 8"/>
<sequence>MKKLKILKNFKKYPKKIRIISGKFRSRIIKLPSFSYNLRPTTSNMRETLFNWLNIVIQDSVCLDCFSGTGALSIESVSRGAKSVTSLEINKNLVNNIKKCLRLISISNIKTICINSTIWLRKRNIKKKFDIVFVDPPFYQGLVQMIINLLEEYNWLKKKSYIYIERENINTNLIIPNCWILYKNKVSKNVIYSLYIRC</sequence>
<reference evidence="9 10" key="1">
    <citation type="submission" date="2018-10" db="EMBL/GenBank/DDBJ databases">
        <title>Comparative functional genomics of the obligate endosymbiont Buchnera aphidicola.</title>
        <authorList>
            <person name="Chong R.A."/>
        </authorList>
    </citation>
    <scope>NUCLEOTIDE SEQUENCE [LARGE SCALE GENOMIC DNA]</scope>
    <source>
        <strain evidence="9 10">Aoe</strain>
    </source>
</reference>
<accession>A0A4D6Y3Z2</accession>
<comment type="function">
    <text evidence="1 8">Specifically methylates the guanine in position 966 of 16S rRNA in the assembled 30S particle.</text>
</comment>
<dbReference type="NCBIfam" id="TIGR00095">
    <property type="entry name" value="16S rRNA (guanine(966)-N(2))-methyltransferase RsmD"/>
    <property type="match status" value="1"/>
</dbReference>
<dbReference type="OrthoDB" id="9803017at2"/>
<evidence type="ECO:0000256" key="6">
    <source>
        <dbReference type="ARBA" id="ARBA00022679"/>
    </source>
</evidence>
<dbReference type="AlphaFoldDB" id="A0A4D6Y3Z2"/>
<dbReference type="Gene3D" id="3.40.50.150">
    <property type="entry name" value="Vaccinia Virus protein VP39"/>
    <property type="match status" value="1"/>
</dbReference>
<proteinExistence type="inferred from homology"/>
<evidence type="ECO:0000256" key="5">
    <source>
        <dbReference type="ARBA" id="ARBA00022603"/>
    </source>
</evidence>
<dbReference type="InterPro" id="IPR004398">
    <property type="entry name" value="RNA_MeTrfase_RsmD"/>
</dbReference>
<keyword evidence="10" id="KW-1185">Reference proteome</keyword>
<evidence type="ECO:0000256" key="2">
    <source>
        <dbReference type="ARBA" id="ARBA00005269"/>
    </source>
</evidence>
<name>A0A4D6Y3Z2_9GAMM</name>
<dbReference type="PIRSF" id="PIRSF004553">
    <property type="entry name" value="CHP00095"/>
    <property type="match status" value="1"/>
</dbReference>
<dbReference type="RefSeq" id="WP_158341574.1">
    <property type="nucleotide sequence ID" value="NZ_CP033012.1"/>
</dbReference>
<evidence type="ECO:0000256" key="8">
    <source>
        <dbReference type="PIRNR" id="PIRNR004553"/>
    </source>
</evidence>
<keyword evidence="8" id="KW-0698">rRNA processing</keyword>
<gene>
    <name evidence="9" type="primary">rsmD</name>
    <name evidence="9" type="ORF">D9V65_00110</name>
</gene>
<evidence type="ECO:0000256" key="4">
    <source>
        <dbReference type="ARBA" id="ARBA00013682"/>
    </source>
</evidence>
<evidence type="ECO:0000256" key="7">
    <source>
        <dbReference type="ARBA" id="ARBA00048326"/>
    </source>
</evidence>
<dbReference type="GO" id="GO:0003676">
    <property type="term" value="F:nucleic acid binding"/>
    <property type="evidence" value="ECO:0007669"/>
    <property type="project" value="InterPro"/>
</dbReference>
<dbReference type="EMBL" id="CP033012">
    <property type="protein sequence ID" value="QCI19165.1"/>
    <property type="molecule type" value="Genomic_DNA"/>
</dbReference>
<comment type="catalytic activity">
    <reaction evidence="7 8">
        <text>guanosine(966) in 16S rRNA + S-adenosyl-L-methionine = N(2)-methylguanosine(966) in 16S rRNA + S-adenosyl-L-homocysteine + H(+)</text>
        <dbReference type="Rhea" id="RHEA:23548"/>
        <dbReference type="Rhea" id="RHEA-COMP:10211"/>
        <dbReference type="Rhea" id="RHEA-COMP:10212"/>
        <dbReference type="ChEBI" id="CHEBI:15378"/>
        <dbReference type="ChEBI" id="CHEBI:57856"/>
        <dbReference type="ChEBI" id="CHEBI:59789"/>
        <dbReference type="ChEBI" id="CHEBI:74269"/>
        <dbReference type="ChEBI" id="CHEBI:74481"/>
        <dbReference type="EC" id="2.1.1.171"/>
    </reaction>
</comment>
<dbReference type="CDD" id="cd02440">
    <property type="entry name" value="AdoMet_MTases"/>
    <property type="match status" value="1"/>
</dbReference>
<dbReference type="PANTHER" id="PTHR43542:SF1">
    <property type="entry name" value="METHYLTRANSFERASE"/>
    <property type="match status" value="1"/>
</dbReference>